<gene>
    <name evidence="3" type="ORF">QR680_002015</name>
</gene>
<accession>A0AA39H0V4</accession>
<evidence type="ECO:0000256" key="1">
    <source>
        <dbReference type="SAM" id="MobiDB-lite"/>
    </source>
</evidence>
<dbReference type="Proteomes" id="UP001175271">
    <property type="component" value="Unassembled WGS sequence"/>
</dbReference>
<feature type="region of interest" description="Disordered" evidence="1">
    <location>
        <begin position="1"/>
        <end position="159"/>
    </location>
</feature>
<reference evidence="3" key="1">
    <citation type="submission" date="2023-06" db="EMBL/GenBank/DDBJ databases">
        <title>Genomic analysis of the entomopathogenic nematode Steinernema hermaphroditum.</title>
        <authorList>
            <person name="Schwarz E.M."/>
            <person name="Heppert J.K."/>
            <person name="Baniya A."/>
            <person name="Schwartz H.T."/>
            <person name="Tan C.-H."/>
            <person name="Antoshechkin I."/>
            <person name="Sternberg P.W."/>
            <person name="Goodrich-Blair H."/>
            <person name="Dillman A.R."/>
        </authorList>
    </citation>
    <scope>NUCLEOTIDE SEQUENCE</scope>
    <source>
        <strain evidence="3">PS9179</strain>
        <tissue evidence="3">Whole animal</tissue>
    </source>
</reference>
<sequence length="691" mass="77930">MDPETPSAVQRSARKRVFKRYSPEPRPPRRSHVGRPPKSPRKTPKNVVYIPQASSAPKKRKRGRPPKVKPQSPVVPAAPSTVPTGARKRFFKRYSPEPRPPKRSNSRRPPKSQGTPISSSQESSTSVMLKREKAPKTKPQSSFSFPIRSHPENNAESYSVSSEQTFFQLAPIEGRSYLDFVEGRQRSRGLSILGVQDWLRPTVGAFYRDVLIPRENGTDMVGEGALEDPGDFMTCLRATALAESIVTIMPRPQSNHAEAEWSVADLGKLIDKDKILAPYLKLILKLVGEQHSMVISVFGLDGGPAVYFTHTEDSATEMKAICERASLYGQQHLNVIHEWMIRHLPTDWLTSYLDIVSLLSSTNIGRKLVSSMMTLGRDVIMNQCHNWLLEFTVTAVADPYLKIIEDDLTVRAQTAFYSVSLFVQKTQQLGNVVMIIVEPNIFAIFGERTHSHDAMFRYMLPALAQTVELKLEVVDRNVNRGKLDMMDIADSLTNHIAEQIEQMQDTYPDSHVVVVGWGTTCRLVQQALENVGGVTAAILFAYPESSILADPDDNANLTYCPTLFVCGQGTRASYIDAILRTQEYYINKTGLVVVNEADVNLRVNRKRLMKERLTQMTIDRAVLEHVRDFVTQVVDAAEPDMKAHRESMKPFNVIEFTRKRKTLKMPPRPSSYQPRGRRGRPRRRNVASVHT</sequence>
<evidence type="ECO:0000313" key="3">
    <source>
        <dbReference type="EMBL" id="KAK0397165.1"/>
    </source>
</evidence>
<dbReference type="AlphaFoldDB" id="A0AA39H0V4"/>
<feature type="compositionally biased region" description="Basic residues" evidence="1">
    <location>
        <begin position="57"/>
        <end position="67"/>
    </location>
</feature>
<feature type="compositionally biased region" description="Basic residues" evidence="1">
    <location>
        <begin position="28"/>
        <end position="44"/>
    </location>
</feature>
<dbReference type="PANTHER" id="PTHR13136">
    <property type="entry name" value="TESTIS DEVELOPMENT PROTEIN PRTD"/>
    <property type="match status" value="1"/>
</dbReference>
<evidence type="ECO:0000259" key="2">
    <source>
        <dbReference type="Pfam" id="PF23154"/>
    </source>
</evidence>
<keyword evidence="4" id="KW-1185">Reference proteome</keyword>
<dbReference type="EMBL" id="JAUCMV010000005">
    <property type="protein sequence ID" value="KAK0397165.1"/>
    <property type="molecule type" value="Genomic_DNA"/>
</dbReference>
<dbReference type="PANTHER" id="PTHR13136:SF16">
    <property type="entry name" value="KAT8 REGULATORY NSL COMPLEX SUBUNIT 3"/>
    <property type="match status" value="1"/>
</dbReference>
<feature type="region of interest" description="Disordered" evidence="1">
    <location>
        <begin position="663"/>
        <end position="691"/>
    </location>
</feature>
<organism evidence="3 4">
    <name type="scientific">Steinernema hermaphroditum</name>
    <dbReference type="NCBI Taxonomy" id="289476"/>
    <lineage>
        <taxon>Eukaryota</taxon>
        <taxon>Metazoa</taxon>
        <taxon>Ecdysozoa</taxon>
        <taxon>Nematoda</taxon>
        <taxon>Chromadorea</taxon>
        <taxon>Rhabditida</taxon>
        <taxon>Tylenchina</taxon>
        <taxon>Panagrolaimomorpha</taxon>
        <taxon>Strongyloidoidea</taxon>
        <taxon>Steinernematidae</taxon>
        <taxon>Steinernema</taxon>
    </lineage>
</organism>
<dbReference type="GO" id="GO:0044545">
    <property type="term" value="C:NSL complex"/>
    <property type="evidence" value="ECO:0007669"/>
    <property type="project" value="TreeGrafter"/>
</dbReference>
<dbReference type="GO" id="GO:0045944">
    <property type="term" value="P:positive regulation of transcription by RNA polymerase II"/>
    <property type="evidence" value="ECO:0007669"/>
    <property type="project" value="TreeGrafter"/>
</dbReference>
<comment type="caution">
    <text evidence="3">The sequence shown here is derived from an EMBL/GenBank/DDBJ whole genome shotgun (WGS) entry which is preliminary data.</text>
</comment>
<feature type="compositionally biased region" description="Low complexity" evidence="1">
    <location>
        <begin position="111"/>
        <end position="126"/>
    </location>
</feature>
<dbReference type="Pfam" id="PF23154">
    <property type="entry name" value="KANSL3_1st"/>
    <property type="match status" value="1"/>
</dbReference>
<protein>
    <recommendedName>
        <fullName evidence="2">KANSL3 helical domain-containing protein</fullName>
    </recommendedName>
</protein>
<evidence type="ECO:0000313" key="4">
    <source>
        <dbReference type="Proteomes" id="UP001175271"/>
    </source>
</evidence>
<proteinExistence type="predicted"/>
<feature type="compositionally biased region" description="Basic residues" evidence="1">
    <location>
        <begin position="675"/>
        <end position="685"/>
    </location>
</feature>
<name>A0AA39H0V4_9BILA</name>
<feature type="domain" description="KANSL3 helical" evidence="2">
    <location>
        <begin position="237"/>
        <end position="389"/>
    </location>
</feature>
<dbReference type="InterPro" id="IPR056519">
    <property type="entry name" value="KANSL3_1st"/>
</dbReference>
<dbReference type="InterPro" id="IPR026555">
    <property type="entry name" value="NSL3/Tex30"/>
</dbReference>
<feature type="compositionally biased region" description="Basic residues" evidence="1">
    <location>
        <begin position="101"/>
        <end position="110"/>
    </location>
</feature>
<feature type="compositionally biased region" description="Low complexity" evidence="1">
    <location>
        <begin position="69"/>
        <end position="84"/>
    </location>
</feature>